<proteinExistence type="predicted"/>
<reference evidence="1 2" key="1">
    <citation type="journal article" date="2021" name="Int. J. Syst. Evol. Microbiol.">
        <title>Amazonocrinis nigriterrae gen. nov., sp. nov., Atlanticothrix silvestris gen. nov., sp. nov. and Dendronalium phyllosphericum gen. nov., sp. nov., nostocacean cyanobacteria from Brazilian environments.</title>
        <authorList>
            <person name="Alvarenga D.O."/>
            <person name="Andreote A.P.D."/>
            <person name="Branco L.H.Z."/>
            <person name="Delbaje E."/>
            <person name="Cruz R.B."/>
            <person name="Varani A.M."/>
            <person name="Fiore M.F."/>
        </authorList>
    </citation>
    <scope>NUCLEOTIDE SEQUENCE [LARGE SCALE GENOMIC DNA]</scope>
    <source>
        <strain evidence="1 2">CENA357</strain>
    </source>
</reference>
<name>A0A8J7HAH0_9CYAN</name>
<comment type="caution">
    <text evidence="1">The sequence shown here is derived from an EMBL/GenBank/DDBJ whole genome shotgun (WGS) entry which is preliminary data.</text>
</comment>
<evidence type="ECO:0000313" key="1">
    <source>
        <dbReference type="EMBL" id="MBH8552224.1"/>
    </source>
</evidence>
<gene>
    <name evidence="1" type="ORF">I8751_07535</name>
</gene>
<dbReference type="AlphaFoldDB" id="A0A8J7HAH0"/>
<evidence type="ECO:0000313" key="2">
    <source>
        <dbReference type="Proteomes" id="UP000599391"/>
    </source>
</evidence>
<protein>
    <submittedName>
        <fullName evidence="1">Uncharacterized protein</fullName>
    </submittedName>
</protein>
<dbReference type="EMBL" id="JAECZB010000011">
    <property type="protein sequence ID" value="MBH8552224.1"/>
    <property type="molecule type" value="Genomic_DNA"/>
</dbReference>
<sequence>MQRHICELKATKEWLMLDSIDYITECLEACRSAEMLADLREIFPRDTLKGASIKLGKTQREIIQKWLQHLNTIH</sequence>
<accession>A0A8J7HAH0</accession>
<organism evidence="1 2">
    <name type="scientific">Atlanticothrix silvestris CENA357</name>
    <dbReference type="NCBI Taxonomy" id="1725252"/>
    <lineage>
        <taxon>Bacteria</taxon>
        <taxon>Bacillati</taxon>
        <taxon>Cyanobacteriota</taxon>
        <taxon>Cyanophyceae</taxon>
        <taxon>Nostocales</taxon>
        <taxon>Nodulariaceae</taxon>
        <taxon>Atlanticothrix</taxon>
        <taxon>Atlanticothrix silvestris</taxon>
    </lineage>
</organism>
<keyword evidence="2" id="KW-1185">Reference proteome</keyword>
<dbReference type="Proteomes" id="UP000599391">
    <property type="component" value="Unassembled WGS sequence"/>
</dbReference>